<reference evidence="1 2" key="1">
    <citation type="journal article" date="2016" name="Nat. Commun.">
        <title>Thousands of microbial genomes shed light on interconnected biogeochemical processes in an aquifer system.</title>
        <authorList>
            <person name="Anantharaman K."/>
            <person name="Brown C.T."/>
            <person name="Hug L.A."/>
            <person name="Sharon I."/>
            <person name="Castelle C.J."/>
            <person name="Probst A.J."/>
            <person name="Thomas B.C."/>
            <person name="Singh A."/>
            <person name="Wilkins M.J."/>
            <person name="Karaoz U."/>
            <person name="Brodie E.L."/>
            <person name="Williams K.H."/>
            <person name="Hubbard S.S."/>
            <person name="Banfield J.F."/>
        </authorList>
    </citation>
    <scope>NUCLEOTIDE SEQUENCE [LARGE SCALE GENOMIC DNA]</scope>
</reference>
<organism evidence="1 2">
    <name type="scientific">candidate division WOR-1 bacterium RIFOXYC2_FULL_46_14</name>
    <dbReference type="NCBI Taxonomy" id="1802587"/>
    <lineage>
        <taxon>Bacteria</taxon>
        <taxon>Bacillati</taxon>
        <taxon>Saganbacteria</taxon>
    </lineage>
</organism>
<comment type="caution">
    <text evidence="1">The sequence shown here is derived from an EMBL/GenBank/DDBJ whole genome shotgun (WGS) entry which is preliminary data.</text>
</comment>
<protein>
    <submittedName>
        <fullName evidence="1">Uncharacterized protein</fullName>
    </submittedName>
</protein>
<dbReference type="Proteomes" id="UP000179242">
    <property type="component" value="Unassembled WGS sequence"/>
</dbReference>
<name>A0A1F4U789_UNCSA</name>
<sequence>MAILFNSIFCVPQSAFDLLSNIFEQFEREAANQGIGRRKTLNRIKTFFGSIKEKERKEAFREKAFVLANRLFLAGKKQAAKLLIDAVHPKLSGRQEQTLQENFEFALKIFKGTPYNHGYIDGDGNIRLTAELEKKRKIYGLTFETVYGLNCIRMNHVFSNIVVGAKEYHPNLVDPNPNGLLKRGIVNEDVFTKSEFKNRGGYAFPVISKFPVSQISRLEELLDLYGKYFAVQLYTKGMPFHTVFLHKTGKGFDVLDTLSDNGFGRVGEVFQLLKYYPSATHMTINLVDTPGAQPVLEAKSKNFINNLKESIAKAKKEGGN</sequence>
<evidence type="ECO:0000313" key="1">
    <source>
        <dbReference type="EMBL" id="OGC40163.1"/>
    </source>
</evidence>
<gene>
    <name evidence="1" type="ORF">A2438_02625</name>
</gene>
<dbReference type="AlphaFoldDB" id="A0A1F4U789"/>
<accession>A0A1F4U789</accession>
<proteinExistence type="predicted"/>
<evidence type="ECO:0000313" key="2">
    <source>
        <dbReference type="Proteomes" id="UP000179242"/>
    </source>
</evidence>
<dbReference type="EMBL" id="MEUJ01000004">
    <property type="protein sequence ID" value="OGC40163.1"/>
    <property type="molecule type" value="Genomic_DNA"/>
</dbReference>